<reference evidence="1 2" key="1">
    <citation type="journal article" date="2020" name="J Geophys Res Biogeosci">
        <title>Magnetotaxis as an Adaptation to Enable Bacterial Shuttling of Microbial Sulfur and Sulfur Cycling Across Aquatic Oxic#Anoxic Interfaces.</title>
        <authorList>
            <person name="Li J."/>
            <person name="Liu P."/>
            <person name="Wang J."/>
            <person name="Roberts A.P."/>
            <person name="Pan Y."/>
        </authorList>
    </citation>
    <scope>NUCLEOTIDE SEQUENCE [LARGE SCALE GENOMIC DNA]</scope>
    <source>
        <strain evidence="1 2">MYR-1_YQ</strain>
    </source>
</reference>
<dbReference type="RefSeq" id="WP_218253553.1">
    <property type="nucleotide sequence ID" value="NZ_JABXWD010000387.1"/>
</dbReference>
<comment type="caution">
    <text evidence="1">The sequence shown here is derived from an EMBL/GenBank/DDBJ whole genome shotgun (WGS) entry which is preliminary data.</text>
</comment>
<protein>
    <submittedName>
        <fullName evidence="1">Uncharacterized protein</fullName>
    </submittedName>
</protein>
<dbReference type="EMBL" id="JABXWD010000387">
    <property type="protein sequence ID" value="MBV6342945.1"/>
    <property type="molecule type" value="Genomic_DNA"/>
</dbReference>
<organism evidence="1 2">
    <name type="scientific">Candidatus Magnetobacterium casense</name>
    <dbReference type="NCBI Taxonomy" id="1455061"/>
    <lineage>
        <taxon>Bacteria</taxon>
        <taxon>Pseudomonadati</taxon>
        <taxon>Nitrospirota</taxon>
        <taxon>Thermodesulfovibrionia</taxon>
        <taxon>Thermodesulfovibrionales</taxon>
        <taxon>Candidatus Magnetobacteriaceae</taxon>
        <taxon>Candidatus Magnetobacterium</taxon>
    </lineage>
</organism>
<sequence length="136" mass="15240">MGLIKGYKEEIVEWVAGMSPDELDSLVQHYREKSTETSMGFSNPKHLTEEQRTLLISLRPSLKESTRFVSGLTYMTRGGAVRSCILFPTLHATDSAGFDRGVLFDDAVLVLDNPDYRKFASLAFGSCQDPLFDRLT</sequence>
<proteinExistence type="predicted"/>
<evidence type="ECO:0000313" key="2">
    <source>
        <dbReference type="Proteomes" id="UP001196980"/>
    </source>
</evidence>
<dbReference type="Proteomes" id="UP001196980">
    <property type="component" value="Unassembled WGS sequence"/>
</dbReference>
<name>A0ABS6S271_9BACT</name>
<keyword evidence="2" id="KW-1185">Reference proteome</keyword>
<gene>
    <name evidence="1" type="ORF">HWQ67_15290</name>
</gene>
<evidence type="ECO:0000313" key="1">
    <source>
        <dbReference type="EMBL" id="MBV6342945.1"/>
    </source>
</evidence>
<accession>A0ABS6S271</accession>